<dbReference type="InterPro" id="IPR012337">
    <property type="entry name" value="RNaseH-like_sf"/>
</dbReference>
<reference evidence="1 2" key="1">
    <citation type="journal article" date="2018" name="BMC Genomics">
        <title>Whole genome sequencing and function prediction of 133 gut anaerobes isolated from chicken caecum in pure cultures.</title>
        <authorList>
            <person name="Medvecky M."/>
            <person name="Cejkova D."/>
            <person name="Polansky O."/>
            <person name="Karasova D."/>
            <person name="Kubasova T."/>
            <person name="Cizek A."/>
            <person name="Rychlik I."/>
        </authorList>
    </citation>
    <scope>NUCLEOTIDE SEQUENCE [LARGE SCALE GENOMIC DNA]</scope>
    <source>
        <strain evidence="1 2">An13</strain>
    </source>
</reference>
<proteinExistence type="predicted"/>
<keyword evidence="2" id="KW-1185">Reference proteome</keyword>
<dbReference type="SUPFAM" id="SSF53098">
    <property type="entry name" value="Ribonuclease H-like"/>
    <property type="match status" value="1"/>
</dbReference>
<gene>
    <name evidence="1" type="ORF">B5E75_12715</name>
</gene>
<organism evidence="1 2">
    <name type="scientific">Massilimicrobiota timonensis</name>
    <dbReference type="NCBI Taxonomy" id="1776392"/>
    <lineage>
        <taxon>Bacteria</taxon>
        <taxon>Bacillati</taxon>
        <taxon>Bacillota</taxon>
        <taxon>Erysipelotrichia</taxon>
        <taxon>Erysipelotrichales</taxon>
        <taxon>Erysipelotrichaceae</taxon>
        <taxon>Massilimicrobiota</taxon>
    </lineage>
</organism>
<accession>A0A1Y4SQ71</accession>
<evidence type="ECO:0000313" key="1">
    <source>
        <dbReference type="EMBL" id="OUQ32069.1"/>
    </source>
</evidence>
<dbReference type="Gene3D" id="3.90.1600.10">
    <property type="entry name" value="Palm domain of DNA polymerase"/>
    <property type="match status" value="1"/>
</dbReference>
<dbReference type="SUPFAM" id="SSF56672">
    <property type="entry name" value="DNA/RNA polymerases"/>
    <property type="match status" value="1"/>
</dbReference>
<sequence length="596" mass="69687">MLFYDFEVFKYDWLVVIIDVTNKKEHVIINDENKLEEIYNQFSSDIWVGFNNRHYDQYILKGILCGFNPKRINDYIIVKGLPGWKFSSLLKHYPLNNYDVMLGTDRGLKSFEGFMGNDIKESSVPFDIDRKLTDEEIQETIKYCKHDVEQTIEVFLKRIDEFNTMMYFIKHFKLSISSISKTKAQLAAEILGGNRKGQNFNDEFDFPILDCLDLKKYKFIANWYRKKENHNYSKKQDKVIVASVEHTFSWGGGHGARTKYHKKGCFLIIDVTAYYPSLQERYKFGYRVMDNPENFEFIHNSNIEFKRKGDKKARLPFKIMDNAISGQMKQKSSALYDPMSNNSICINGQLLLLDLIEHLELALGKDFILVQNNTDGILIELKNYEKDFDTVDDVVYEWEKRTGMKMDFDTFFGEIFQKDVNNYLIVDRETGAVKSKGSYVKKLSSLDYDLPIINKALVNYMIDGIDIETTINECNELKEFQLVTKISNKYDALYHGGTFSQLKETVNGKRKTVKRYNFDGKQIKEKCIRIFASNDENDGMYYKQHKTTKSFEKVTNCPIHAFSFNGDVNGLKVPDKLDKQFYIDLAYKRLGDFGYV</sequence>
<dbReference type="RefSeq" id="WP_087359869.1">
    <property type="nucleotide sequence ID" value="NZ_NFLJ01000047.1"/>
</dbReference>
<dbReference type="AlphaFoldDB" id="A0A1Y4SQ71"/>
<protein>
    <submittedName>
        <fullName evidence="1">Uncharacterized protein</fullName>
    </submittedName>
</protein>
<dbReference type="InterPro" id="IPR043502">
    <property type="entry name" value="DNA/RNA_pol_sf"/>
</dbReference>
<dbReference type="Proteomes" id="UP000195305">
    <property type="component" value="Unassembled WGS sequence"/>
</dbReference>
<evidence type="ECO:0000313" key="2">
    <source>
        <dbReference type="Proteomes" id="UP000195305"/>
    </source>
</evidence>
<name>A0A1Y4SQ71_9FIRM</name>
<comment type="caution">
    <text evidence="1">The sequence shown here is derived from an EMBL/GenBank/DDBJ whole genome shotgun (WGS) entry which is preliminary data.</text>
</comment>
<dbReference type="EMBL" id="NFLJ01000047">
    <property type="protein sequence ID" value="OUQ32069.1"/>
    <property type="molecule type" value="Genomic_DNA"/>
</dbReference>
<dbReference type="InterPro" id="IPR023211">
    <property type="entry name" value="DNA_pol_palm_dom_sf"/>
</dbReference>
<dbReference type="OrthoDB" id="394423at2"/>